<dbReference type="SUPFAM" id="SSF53756">
    <property type="entry name" value="UDP-Glycosyltransferase/glycogen phosphorylase"/>
    <property type="match status" value="1"/>
</dbReference>
<organism evidence="4 5">
    <name type="scientific">Microbacterium ulmi</name>
    <dbReference type="NCBI Taxonomy" id="179095"/>
    <lineage>
        <taxon>Bacteria</taxon>
        <taxon>Bacillati</taxon>
        <taxon>Actinomycetota</taxon>
        <taxon>Actinomycetes</taxon>
        <taxon>Micrococcales</taxon>
        <taxon>Microbacteriaceae</taxon>
        <taxon>Microbacterium</taxon>
    </lineage>
</organism>
<dbReference type="EMBL" id="JABEMB010000004">
    <property type="protein sequence ID" value="NNH03271.1"/>
    <property type="molecule type" value="Genomic_DNA"/>
</dbReference>
<evidence type="ECO:0000313" key="5">
    <source>
        <dbReference type="Proteomes" id="UP000543598"/>
    </source>
</evidence>
<dbReference type="InterPro" id="IPR001296">
    <property type="entry name" value="Glyco_trans_1"/>
</dbReference>
<evidence type="ECO:0000313" key="4">
    <source>
        <dbReference type="EMBL" id="NNH03271.1"/>
    </source>
</evidence>
<name>A0A7Y2LYN8_9MICO</name>
<reference evidence="4 5" key="1">
    <citation type="submission" date="2020-05" db="EMBL/GenBank/DDBJ databases">
        <title>MicrobeNet Type strains.</title>
        <authorList>
            <person name="Nicholson A.C."/>
        </authorList>
    </citation>
    <scope>NUCLEOTIDE SEQUENCE [LARGE SCALE GENOMIC DNA]</scope>
    <source>
        <strain evidence="4 5">JCM 14282</strain>
    </source>
</reference>
<sequence length="366" mass="40118">MTGIIVHEWIERFGGAERVADCVGALYPDAPITTLWSDAEPGRFAPGRVRESWMARTPLRSHKALALPLMPPTWRNLGRADAEWVLVFSHLFAHHARFAGPARDARRLVYCYTPARYIWEPGHDERGRGLGQRLAGPGLRALDRRRAAEPDDIAVVSNFVRERVERFWGRDARVINPPVDVAAFAERGDGGLSAADDAVLEALPSSFLFGASRFVMYKRLDLVIRAGIAADLPVVLAGDGPERPALEALAAEHPGRVTFVGRPSDALLRNLYARATAYVFPAVEDFGIMPLEAMAAGAPVIAPRIGGGSETVVDGVTGALIDDFTGAEVREALTRVDGLDRQAMTARALEFDSSVFDRRMREWIEQ</sequence>
<dbReference type="Proteomes" id="UP000543598">
    <property type="component" value="Unassembled WGS sequence"/>
</dbReference>
<keyword evidence="5" id="KW-1185">Reference proteome</keyword>
<dbReference type="Gene3D" id="3.40.50.2000">
    <property type="entry name" value="Glycogen Phosphorylase B"/>
    <property type="match status" value="2"/>
</dbReference>
<evidence type="ECO:0000256" key="2">
    <source>
        <dbReference type="ARBA" id="ARBA00022679"/>
    </source>
</evidence>
<dbReference type="RefSeq" id="WP_167037681.1">
    <property type="nucleotide sequence ID" value="NZ_BAAANA010000001.1"/>
</dbReference>
<evidence type="ECO:0000259" key="3">
    <source>
        <dbReference type="Pfam" id="PF00534"/>
    </source>
</evidence>
<accession>A0A7Y2LYN8</accession>
<gene>
    <name evidence="4" type="ORF">HLA99_05345</name>
</gene>
<dbReference type="PANTHER" id="PTHR45947">
    <property type="entry name" value="SULFOQUINOVOSYL TRANSFERASE SQD2"/>
    <property type="match status" value="1"/>
</dbReference>
<keyword evidence="2 4" id="KW-0808">Transferase</keyword>
<dbReference type="AlphaFoldDB" id="A0A7Y2LYN8"/>
<proteinExistence type="predicted"/>
<dbReference type="InterPro" id="IPR050194">
    <property type="entry name" value="Glycosyltransferase_grp1"/>
</dbReference>
<protein>
    <recommendedName>
        <fullName evidence="1">D-inositol 3-phosphate glycosyltransferase</fullName>
    </recommendedName>
</protein>
<evidence type="ECO:0000256" key="1">
    <source>
        <dbReference type="ARBA" id="ARBA00021292"/>
    </source>
</evidence>
<comment type="caution">
    <text evidence="4">The sequence shown here is derived from an EMBL/GenBank/DDBJ whole genome shotgun (WGS) entry which is preliminary data.</text>
</comment>
<dbReference type="PANTHER" id="PTHR45947:SF3">
    <property type="entry name" value="SULFOQUINOVOSYL TRANSFERASE SQD2"/>
    <property type="match status" value="1"/>
</dbReference>
<feature type="domain" description="Glycosyl transferase family 1" evidence="3">
    <location>
        <begin position="208"/>
        <end position="334"/>
    </location>
</feature>
<dbReference type="GO" id="GO:0016757">
    <property type="term" value="F:glycosyltransferase activity"/>
    <property type="evidence" value="ECO:0007669"/>
    <property type="project" value="InterPro"/>
</dbReference>
<dbReference type="Pfam" id="PF00534">
    <property type="entry name" value="Glycos_transf_1"/>
    <property type="match status" value="1"/>
</dbReference>